<dbReference type="Pfam" id="PF00497">
    <property type="entry name" value="SBP_bac_3"/>
    <property type="match status" value="1"/>
</dbReference>
<evidence type="ECO:0000259" key="4">
    <source>
        <dbReference type="SMART" id="SM00062"/>
    </source>
</evidence>
<dbReference type="Gene3D" id="3.40.190.10">
    <property type="entry name" value="Periplasmic binding protein-like II"/>
    <property type="match status" value="2"/>
</dbReference>
<dbReference type="RefSeq" id="WP_089346826.1">
    <property type="nucleotide sequence ID" value="NZ_BJUM01000026.1"/>
</dbReference>
<organism evidence="5 6">
    <name type="scientific">Pseudoalteromonas espejiana</name>
    <dbReference type="NCBI Taxonomy" id="28107"/>
    <lineage>
        <taxon>Bacteria</taxon>
        <taxon>Pseudomonadati</taxon>
        <taxon>Pseudomonadota</taxon>
        <taxon>Gammaproteobacteria</taxon>
        <taxon>Alteromonadales</taxon>
        <taxon>Pseudoalteromonadaceae</taxon>
        <taxon>Pseudoalteromonas</taxon>
    </lineage>
</organism>
<gene>
    <name evidence="5" type="ORF">PES01_26290</name>
</gene>
<evidence type="ECO:0000313" key="5">
    <source>
        <dbReference type="EMBL" id="GEK55784.1"/>
    </source>
</evidence>
<evidence type="ECO:0000256" key="3">
    <source>
        <dbReference type="SAM" id="SignalP"/>
    </source>
</evidence>
<dbReference type="Proteomes" id="UP000321419">
    <property type="component" value="Unassembled WGS sequence"/>
</dbReference>
<keyword evidence="2 3" id="KW-0732">Signal</keyword>
<dbReference type="OrthoDB" id="6382916at2"/>
<comment type="caution">
    <text evidence="5">The sequence shown here is derived from an EMBL/GenBank/DDBJ whole genome shotgun (WGS) entry which is preliminary data.</text>
</comment>
<feature type="chain" id="PRO_5021949597" description="Solute-binding protein family 3/N-terminal domain-containing protein" evidence="3">
    <location>
        <begin position="19"/>
        <end position="228"/>
    </location>
</feature>
<comment type="similarity">
    <text evidence="1">Belongs to the bacterial solute-binding protein 3 family.</text>
</comment>
<sequence length="228" mass="26204">MRFLILFILIFTHSLGFAAQKQNLRCVTTHYPPFTIYDAHTNSFTGIDIGYLKHFEQTLNVTIDVVHLPWARVQKEMKTSQYDCYFSLAYNDERAKYLSFTNIPLHTTKYGVFKVNNTPLKTDLSDAVIAVLRGVTLPDVIIKKYAINDDKLMRSLSTVASFQLLNKGRVDYVITNYEAGLWYSKNNKNITATELNEYQLPVYIAFKPGVINISQVNTQIKHYQASQI</sequence>
<accession>A0A510XXK7</accession>
<feature type="signal peptide" evidence="3">
    <location>
        <begin position="1"/>
        <end position="18"/>
    </location>
</feature>
<reference evidence="5 6" key="1">
    <citation type="submission" date="2019-07" db="EMBL/GenBank/DDBJ databases">
        <title>Whole genome shotgun sequence of Pseudoalteromonas espejiana NBRC 102222.</title>
        <authorList>
            <person name="Hosoyama A."/>
            <person name="Uohara A."/>
            <person name="Ohji S."/>
            <person name="Ichikawa N."/>
        </authorList>
    </citation>
    <scope>NUCLEOTIDE SEQUENCE [LARGE SCALE GENOMIC DNA]</scope>
    <source>
        <strain evidence="5 6">NBRC 102222</strain>
    </source>
</reference>
<dbReference type="InterPro" id="IPR001638">
    <property type="entry name" value="Solute-binding_3/MltF_N"/>
</dbReference>
<dbReference type="PANTHER" id="PTHR35936:SF25">
    <property type="entry name" value="ABC TRANSPORTER SUBSTRATE-BINDING PROTEIN"/>
    <property type="match status" value="1"/>
</dbReference>
<evidence type="ECO:0000313" key="6">
    <source>
        <dbReference type="Proteomes" id="UP000321419"/>
    </source>
</evidence>
<name>A0A510XXK7_9GAMM</name>
<feature type="domain" description="Solute-binding protein family 3/N-terminal" evidence="4">
    <location>
        <begin position="23"/>
        <end position="228"/>
    </location>
</feature>
<dbReference type="EMBL" id="BJUM01000026">
    <property type="protein sequence ID" value="GEK55784.1"/>
    <property type="molecule type" value="Genomic_DNA"/>
</dbReference>
<evidence type="ECO:0000256" key="2">
    <source>
        <dbReference type="ARBA" id="ARBA00022729"/>
    </source>
</evidence>
<dbReference type="PANTHER" id="PTHR35936">
    <property type="entry name" value="MEMBRANE-BOUND LYTIC MUREIN TRANSGLYCOSYLASE F"/>
    <property type="match status" value="1"/>
</dbReference>
<protein>
    <recommendedName>
        <fullName evidence="4">Solute-binding protein family 3/N-terminal domain-containing protein</fullName>
    </recommendedName>
</protein>
<dbReference type="AlphaFoldDB" id="A0A510XXK7"/>
<proteinExistence type="inferred from homology"/>
<dbReference type="SMART" id="SM00062">
    <property type="entry name" value="PBPb"/>
    <property type="match status" value="1"/>
</dbReference>
<dbReference type="SUPFAM" id="SSF53850">
    <property type="entry name" value="Periplasmic binding protein-like II"/>
    <property type="match status" value="1"/>
</dbReference>
<evidence type="ECO:0000256" key="1">
    <source>
        <dbReference type="ARBA" id="ARBA00010333"/>
    </source>
</evidence>
<keyword evidence="6" id="KW-1185">Reference proteome</keyword>